<organism evidence="1 2">
    <name type="scientific">Paramecium bursaria Chlorella virus MT325</name>
    <name type="common">PBCV-MT325</name>
    <dbReference type="NCBI Taxonomy" id="346932"/>
    <lineage>
        <taxon>Viruses</taxon>
        <taxon>Varidnaviria</taxon>
        <taxon>Bamfordvirae</taxon>
        <taxon>Nucleocytoviricota</taxon>
        <taxon>Megaviricetes</taxon>
        <taxon>Algavirales</taxon>
        <taxon>Phycodnaviridae</taxon>
        <taxon>Chlorovirus</taxon>
        <taxon>Chlorovirus conductrix</taxon>
        <taxon>Paramecium bursaria Chlorella virus A1</taxon>
    </lineage>
</organism>
<evidence type="ECO:0000313" key="2">
    <source>
        <dbReference type="Proteomes" id="UP000246715"/>
    </source>
</evidence>
<name>A7IUE8_PBCVM</name>
<gene>
    <name evidence="1" type="primary">m418R</name>
    <name evidence="1" type="ORF">MT325_m418R</name>
</gene>
<dbReference type="EMBL" id="DQ491001">
    <property type="protein sequence ID" value="ABT13972.1"/>
    <property type="molecule type" value="Genomic_DNA"/>
</dbReference>
<protein>
    <submittedName>
        <fullName evidence="1">Uncharacterized protein m418R</fullName>
    </submittedName>
</protein>
<dbReference type="Proteomes" id="UP000246715">
    <property type="component" value="Segment"/>
</dbReference>
<accession>A7IUE8</accession>
<organismHost>
    <name type="scientific">Paramecium bursaria</name>
    <dbReference type="NCBI Taxonomy" id="74790"/>
</organismHost>
<proteinExistence type="predicted"/>
<evidence type="ECO:0000313" key="1">
    <source>
        <dbReference type="EMBL" id="ABT13972.1"/>
    </source>
</evidence>
<reference evidence="1 2" key="1">
    <citation type="journal article" date="2007" name="Virology">
        <title>Sequence and annotation of the 314-kb MT325 and the 321-kb FR483 viruses that infect Chlorella Pbi.</title>
        <authorList>
            <person name="Fitzgerald L.A."/>
            <person name="Graves M.V."/>
            <person name="Li X."/>
            <person name="Feldblyum T."/>
            <person name="Hartigan J."/>
            <person name="Van Etten J.L."/>
        </authorList>
    </citation>
    <scope>NUCLEOTIDE SEQUENCE [LARGE SCALE GENOMIC DNA]</scope>
    <source>
        <strain evidence="1 2">MT325</strain>
    </source>
</reference>
<sequence length="89" mass="10162">MLYDFPTVMFFTRSVALINSDLFPRPFGSLDLESPRSSVSGPNPVYVIPFREYPHWVPTGIQPPPSIEMCLFLSVHDNSETLCCLYFTE</sequence>